<keyword evidence="7" id="KW-1133">Transmembrane helix</keyword>
<dbReference type="InterPro" id="IPR021109">
    <property type="entry name" value="Peptidase_aspartic_dom_sf"/>
</dbReference>
<dbReference type="PROSITE" id="PS00141">
    <property type="entry name" value="ASP_PROTEASE"/>
    <property type="match status" value="2"/>
</dbReference>
<dbReference type="InterPro" id="IPR001969">
    <property type="entry name" value="Aspartic_peptidase_AS"/>
</dbReference>
<sequence length="523" mass="55490">MARNLHAFVNRISAAHGGRKLQYGGVAAKLQLLILQLVTLLVVGCGSGCDAAAHEISMPEVQFDGGFALLRRAAMEQVVQTGESQVLRLELLRRDIYPSLANSTRTTAPPESSAERFLEMVKRSHARRDAIARSMQLAAHDRSSAKGAVDAELAPNKRAKPSLSIPVSEDDNEGEFLTQIALGTPKQSFTAIVDTGSDLVWTQCLPCESCFPQTGPEFNPAKSSTYKPIKCGLHNLCEDLPEITGCPTAGCQYLYEYGGGGSTSGNLATDTVTFGNASVPSLGFGCGHNNTGFAGLDGIVGLGQGPLSLISQLSNAGVISKRFSYCLVSYSSQNSSPLLLGDLAVTSAPPGVAYTPIQANPVYPTYYYLHLDGISVAGIRLKYPPATFAIDSSGNGGLILDSGTTITYLATDAYNAVLEAVKANLTYPLVSGIPYGLDLCFDIGSAINNPILPEMVFHFTNADVVLPIENLFLLADLIGPIVCLAMAANFLSISIFGNIQQQNNLVVFYLENLQIGFKSITCG</sequence>
<dbReference type="InterPro" id="IPR033121">
    <property type="entry name" value="PEPTIDASE_A1"/>
</dbReference>
<keyword evidence="7" id="KW-0812">Transmembrane</keyword>
<keyword evidence="7" id="KW-0472">Membrane</keyword>
<evidence type="ECO:0000256" key="1">
    <source>
        <dbReference type="ARBA" id="ARBA00007447"/>
    </source>
</evidence>
<dbReference type="InterPro" id="IPR051708">
    <property type="entry name" value="Plant_Aspart_Prot_A1"/>
</dbReference>
<evidence type="ECO:0000256" key="7">
    <source>
        <dbReference type="SAM" id="Phobius"/>
    </source>
</evidence>
<evidence type="ECO:0000256" key="6">
    <source>
        <dbReference type="RuleBase" id="RU000454"/>
    </source>
</evidence>
<dbReference type="PANTHER" id="PTHR47967:SF128">
    <property type="entry name" value="ASPARTIC PROTEINASE CDR1-LIKE"/>
    <property type="match status" value="1"/>
</dbReference>
<organism evidence="9 10">
    <name type="scientific">Sphagnum troendelagicum</name>
    <dbReference type="NCBI Taxonomy" id="128251"/>
    <lineage>
        <taxon>Eukaryota</taxon>
        <taxon>Viridiplantae</taxon>
        <taxon>Streptophyta</taxon>
        <taxon>Embryophyta</taxon>
        <taxon>Bryophyta</taxon>
        <taxon>Sphagnophytina</taxon>
        <taxon>Sphagnopsida</taxon>
        <taxon>Sphagnales</taxon>
        <taxon>Sphagnaceae</taxon>
        <taxon>Sphagnum</taxon>
    </lineage>
</organism>
<dbReference type="InterPro" id="IPR032861">
    <property type="entry name" value="TAXi_N"/>
</dbReference>
<reference evidence="9" key="1">
    <citation type="submission" date="2024-02" db="EMBL/GenBank/DDBJ databases">
        <authorList>
            <consortium name="ELIXIR-Norway"/>
            <consortium name="Elixir Norway"/>
        </authorList>
    </citation>
    <scope>NUCLEOTIDE SEQUENCE</scope>
</reference>
<evidence type="ECO:0000256" key="3">
    <source>
        <dbReference type="ARBA" id="ARBA00022750"/>
    </source>
</evidence>
<evidence type="ECO:0000313" key="10">
    <source>
        <dbReference type="Proteomes" id="UP001497512"/>
    </source>
</evidence>
<keyword evidence="4 6" id="KW-0378">Hydrolase</keyword>
<evidence type="ECO:0000256" key="5">
    <source>
        <dbReference type="ARBA" id="ARBA00023180"/>
    </source>
</evidence>
<dbReference type="Pfam" id="PF14541">
    <property type="entry name" value="TAXi_C"/>
    <property type="match status" value="1"/>
</dbReference>
<dbReference type="InterPro" id="IPR032799">
    <property type="entry name" value="TAXi_C"/>
</dbReference>
<keyword evidence="5" id="KW-0325">Glycoprotein</keyword>
<evidence type="ECO:0000256" key="4">
    <source>
        <dbReference type="ARBA" id="ARBA00022801"/>
    </source>
</evidence>
<dbReference type="InterPro" id="IPR001461">
    <property type="entry name" value="Aspartic_peptidase_A1"/>
</dbReference>
<keyword evidence="2 6" id="KW-0645">Protease</keyword>
<dbReference type="EMBL" id="OZ019898">
    <property type="protein sequence ID" value="CAK9229794.1"/>
    <property type="molecule type" value="Genomic_DNA"/>
</dbReference>
<name>A0ABP0UTU0_9BRYO</name>
<keyword evidence="10" id="KW-1185">Reference proteome</keyword>
<comment type="similarity">
    <text evidence="1 6">Belongs to the peptidase A1 family.</text>
</comment>
<dbReference type="InterPro" id="IPR034161">
    <property type="entry name" value="Pepsin-like_plant"/>
</dbReference>
<feature type="domain" description="Peptidase A1" evidence="8">
    <location>
        <begin position="176"/>
        <end position="518"/>
    </location>
</feature>
<proteinExistence type="inferred from homology"/>
<dbReference type="Gene3D" id="2.40.70.10">
    <property type="entry name" value="Acid Proteases"/>
    <property type="match status" value="2"/>
</dbReference>
<gene>
    <name evidence="9" type="ORF">CSSPTR1EN2_LOCUS19911</name>
</gene>
<dbReference type="CDD" id="cd05476">
    <property type="entry name" value="pepsin_A_like_plant"/>
    <property type="match status" value="1"/>
</dbReference>
<evidence type="ECO:0000313" key="9">
    <source>
        <dbReference type="EMBL" id="CAK9229794.1"/>
    </source>
</evidence>
<dbReference type="PANTHER" id="PTHR47967">
    <property type="entry name" value="OS07G0603500 PROTEIN-RELATED"/>
    <property type="match status" value="1"/>
</dbReference>
<accession>A0ABP0UTU0</accession>
<evidence type="ECO:0000259" key="8">
    <source>
        <dbReference type="PROSITE" id="PS51767"/>
    </source>
</evidence>
<evidence type="ECO:0000256" key="2">
    <source>
        <dbReference type="ARBA" id="ARBA00022670"/>
    </source>
</evidence>
<keyword evidence="3 6" id="KW-0064">Aspartyl protease</keyword>
<dbReference type="Pfam" id="PF14543">
    <property type="entry name" value="TAXi_N"/>
    <property type="match status" value="1"/>
</dbReference>
<dbReference type="SUPFAM" id="SSF50630">
    <property type="entry name" value="Acid proteases"/>
    <property type="match status" value="1"/>
</dbReference>
<protein>
    <recommendedName>
        <fullName evidence="8">Peptidase A1 domain-containing protein</fullName>
    </recommendedName>
</protein>
<dbReference type="PRINTS" id="PR00792">
    <property type="entry name" value="PEPSIN"/>
</dbReference>
<dbReference type="Proteomes" id="UP001497512">
    <property type="component" value="Chromosome 6"/>
</dbReference>
<dbReference type="PROSITE" id="PS51767">
    <property type="entry name" value="PEPTIDASE_A1"/>
    <property type="match status" value="1"/>
</dbReference>
<feature type="transmembrane region" description="Helical" evidence="7">
    <location>
        <begin position="471"/>
        <end position="491"/>
    </location>
</feature>